<accession>A0AAW1G990</accession>
<evidence type="ECO:0000313" key="2">
    <source>
        <dbReference type="EMBL" id="KAK9542559.1"/>
    </source>
</evidence>
<comment type="caution">
    <text evidence="2">The sequence shown here is derived from an EMBL/GenBank/DDBJ whole genome shotgun (WGS) entry which is preliminary data.</text>
</comment>
<dbReference type="Proteomes" id="UP001488805">
    <property type="component" value="Unassembled WGS sequence"/>
</dbReference>
<organism evidence="2 3">
    <name type="scientific">Zoarces viviparus</name>
    <name type="common">Viviparous eelpout</name>
    <name type="synonym">Blennius viviparus</name>
    <dbReference type="NCBI Taxonomy" id="48416"/>
    <lineage>
        <taxon>Eukaryota</taxon>
        <taxon>Metazoa</taxon>
        <taxon>Chordata</taxon>
        <taxon>Craniata</taxon>
        <taxon>Vertebrata</taxon>
        <taxon>Euteleostomi</taxon>
        <taxon>Actinopterygii</taxon>
        <taxon>Neopterygii</taxon>
        <taxon>Teleostei</taxon>
        <taxon>Neoteleostei</taxon>
        <taxon>Acanthomorphata</taxon>
        <taxon>Eupercaria</taxon>
        <taxon>Perciformes</taxon>
        <taxon>Cottioidei</taxon>
        <taxon>Zoarcales</taxon>
        <taxon>Zoarcidae</taxon>
        <taxon>Zoarcinae</taxon>
        <taxon>Zoarces</taxon>
    </lineage>
</organism>
<evidence type="ECO:0000256" key="1">
    <source>
        <dbReference type="SAM" id="MobiDB-lite"/>
    </source>
</evidence>
<feature type="compositionally biased region" description="Acidic residues" evidence="1">
    <location>
        <begin position="154"/>
        <end position="164"/>
    </location>
</feature>
<dbReference type="EMBL" id="JBCEZU010000001">
    <property type="protein sequence ID" value="KAK9542559.1"/>
    <property type="molecule type" value="Genomic_DNA"/>
</dbReference>
<evidence type="ECO:0000313" key="3">
    <source>
        <dbReference type="Proteomes" id="UP001488805"/>
    </source>
</evidence>
<feature type="region of interest" description="Disordered" evidence="1">
    <location>
        <begin position="154"/>
        <end position="183"/>
    </location>
</feature>
<proteinExistence type="predicted"/>
<sequence length="183" mass="20739">MDGAGDGPHNGIENSHFRRNDVIFIDLRNPGFIFPPTAAGDRNYVGIEGFAEFVANGGVPNHPPICVVYNQHRLVAEDVIAINELIHDDEDKANQYDFNNDNMNNIVNIDNNDGINNDNVDDNAYNRNLDINNEYAEVADPYRKWEEIRWWDEFAESDTDEETSPIEYAKVPEDDSLPGPSKK</sequence>
<keyword evidence="3" id="KW-1185">Reference proteome</keyword>
<dbReference type="AlphaFoldDB" id="A0AAW1G990"/>
<reference evidence="2 3" key="1">
    <citation type="journal article" date="2024" name="Genome Biol. Evol.">
        <title>Chromosome-level genome assembly of the viviparous eelpout Zoarces viviparus.</title>
        <authorList>
            <person name="Fuhrmann N."/>
            <person name="Brasseur M.V."/>
            <person name="Bakowski C.E."/>
            <person name="Podsiadlowski L."/>
            <person name="Prost S."/>
            <person name="Krehenwinkel H."/>
            <person name="Mayer C."/>
        </authorList>
    </citation>
    <scope>NUCLEOTIDE SEQUENCE [LARGE SCALE GENOMIC DNA]</scope>
    <source>
        <strain evidence="2">NO-MEL_2022_Ind0_liver</strain>
    </source>
</reference>
<name>A0AAW1G990_ZOAVI</name>
<gene>
    <name evidence="2" type="ORF">VZT92_000409</name>
</gene>
<protein>
    <submittedName>
        <fullName evidence="2">Uncharacterized protein</fullName>
    </submittedName>
</protein>